<dbReference type="Gene3D" id="1.10.506.10">
    <property type="entry name" value="GTPase Activation - p120gap, domain 1"/>
    <property type="match status" value="1"/>
</dbReference>
<dbReference type="PROSITE" id="PS50018">
    <property type="entry name" value="RAS_GTPASE_ACTIV_2"/>
    <property type="match status" value="1"/>
</dbReference>
<dbReference type="InterPro" id="IPR023152">
    <property type="entry name" value="RasGAP_CS"/>
</dbReference>
<protein>
    <submittedName>
        <fullName evidence="5">Similar to Saccharomyces cerevisiae YBR140C IRA1 GTPase-activating protein that negatively regulates RAS by converting it from the GTP-to the GDP-bound inactive form</fullName>
    </submittedName>
</protein>
<keyword evidence="2" id="KW-0597">Phosphoprotein</keyword>
<sequence length="3157" mass="359688">MSTVENAHESNNQQQQQQQQQQGNNADIPLVNHLYLERIYPMLPVESHFETYSDVEKDQLYISCRSVIMNIAIASDVNGIIENTLNIIDIILKDHRIISSKIGLESIHSILVLLRLLCDVVEYYWDHLESSTVPKMKSYEVYKNKQNRSYRNDSDNSNIYIDAQNKIFANSAIGYSIVEPGFHETSPVSLKNHVANRLMETCLKLRFHVRNLKVMKNMCGHLFSTSNNSIYQKILPEYQSFLKKNTDHKPLAMIDVSLGCLLRFSSATNPEQYLNFLNKNLKEPLTSNPSSSSDMKYVQNVELIGYAYLNEKILSRYLELVTFLNNMKRPVFSHLVLYFASSTLLFWIMARPAEYLQTYQKLKNYNQTKQDQTMRGLNNLINNLFDDVYSSFNVNNMLTATHNLSSIPLARASDTSYNNNNSVSASSALTSASSPSSSRNTSNHIPIVSPSSASASASVSSSSTSSSSTSLNTVEQDKLRRPDTLTKRRSSSSNSGNITPLVKHGQSPIISNTPTITALSLLNSPKHSSTDINQYFQSRIPSNNNNNTNNYDTFNTGSRVTLSNLASVNESRRDISNSIHNSSNPSINSSLNAGANESIYSRSTSATGSGSASSSSLVNDMSHIHALNTLEDTKDITQTDVIHVENILDLYNHFSDNESLPHTAVLNFLTTLLMLDTEVFTEINTQSFKHIEEIKSNDKSSSSVEEDESVPHIDRDRNLHMKHFTSGLRRLKTLQLSRKKTIKYVDLIIKNITEATSTSELAQFDSIMSIISLYSLSASVAKYKPNLPAVLFSKRMTQILAINLHIGEGWDKRIPTNNILQECLQRDAFSNFQLQVTYITAALQLENDKFMKSLNMQKCLNTQNLQLINLYTESFRVFFSLPIPEPVKKDIAYKTSYFFKSSFRLGSEATLKNISTLDDDITEIATAILNGTILDKHGMRIKRNFLNGKANYPSNVPSDESLLQAFESAVDIDDGGIEINWSPNSLYRSASSSINAVNDSSSALTSAGQIISPRARRATFQSPLTRSKSPLSMYTGDNISDSNNFTVIGDASKTPSISSQLMTSTTSTPLQRNIKPLVKQTIGRLRRYSEESNGPNMKLPTSQVNFAAHNVDIKNTTNFLYGKQITINILNTFKRMTSYFILPHDKNPNLNWVAEDFHNIIKPVFVSVLEADEALHSTAQLFMNVLLEYINEYGSNKSAMTIKGYLLICSHTASLFAIELLNLNLSNKQRTILLDILIKYLKLRSSLMKSSQAAGVETAAIEVQLSTFPLLHGTVGRALFISFYCNDPKVQKLIIAGNIEYHKLIESYKEHCPNALDNECTLSAYILKDNAFATSGATAFQRRTRNAILMLRGKPDAIIVDCVDKMFRKWYHYTKSDKRTNRKKLWEFRNLAGILSAVSGIFLRTNSGNSISATVPDELDSSYINYDEVVATLRNDFSYFISKQCEWLNNVDLLTRENARDIISLELHPYSLNVLFNHLRNHINQIMNVDLCAKQNEMSFVLLEQIIIIIRTILRRGDIGDIMIVYSTNIIDVIDRLIMVVKNMDPEAPKYYKSVIHMSKMFKAIQTSEKALAIKHHYCLKNKWLKLVISWFRMSIHKEYDLENLARPHREMNLETRDIDYLYIDTAIESSKAIAYLTENLPLEVFWSGSVDEVSRSKVVFFGKYFNVLLKGLKKSMDLQDCPVTVKHKMTLLNENVILALTNISKANTEVSVQFTLPMGYSYNKNIKIAFLNVFTNILSRYPIDNRKLEEERLHTIDTILLYTIHHSELAVYSARACPVNDIDQYTAVLVNAFETRNASHIIISELIKDEIKNAVRPSDILRRNSCATRSLALLAKDKGYHYLINTLRMTLQSIMDENKPVEIEKINPDDPEAAEKIDIFVRYFSAITNAIVNSVDDIPKEFFFISQSIYVEAQKRFPGYGLVAVGSFIFLRLICPAIVSPETENIIGVPSVHQKRLLLSLAKGIQGLANKSDYLIKWPILKSKIEFFEECSTKVFCFLEDICDPEREVNIKVRLDGDAIPFDYGFFHQYIYRDGISVRKSILSNIKLTENIPFLSKTLLMFDEALGRLGEPKFEYKNEIPENIKELGPEYPKLYEFMSRFAFKKYKQIGSDKTFVRELLSSDGVPILTVSMAKLLEFGVELETVIFKLIQLYTRIWSSKHYLLFDCTQYEEASFDFTKFVIIMNNIFPAFVPENCACVYIINVNDDFLKQWEQIFDQNNIYLGHKVPHKFINTNSDGDLIKYLKIDCEGLQVMYDVRISLHDIMMYDENNNRLSPVLMKLGNQYFQILHETPKKFKLVQLDEIVDVKINNVFKVADVVSTEISSITGVAGEFAINLTSGKKLIFCSTKFLEIMKMFEYAKSREESEYTPDETIVTPSDVQNIAQHLEERNDMIGHLLLVTIVGLFTPDDVVKSHSYNLLAAAERAFKLNLGSHFHKTPEVYIPSNATIFLSNMAKSLATYHPEITNYSWKYILEGIENDYIPKKYVPQVISFLSYWVDNLYGYVYLEDDENGDENTSKIIRSLIQLSLSEPAFTSLYLNEIWFPLITDGRLAKLIVTEIMNHCLERDSENKDWTRITDLLTGFPTVGLATEVIERLIDNVRYALPSLRFDTTNQSWAELKILVHISAFLFFESTLLVQMFLPEVLFVISILIDIGPIELRTLIFELLMNVCNSLSTNSILPSEKKEQLDDITSDFATYKSKYIVGFSQYKGDILPTFTTGSFSIKFNILDSFVTKILLLMDSPASYETYKWRSKYKKYMSELVFTPNPFLSARAMMILGIAGKTYTSTKLLNNLLIRTMHVIADPVVSSDNVFVILSHAFAYSKIVQGLEPSFPLLMKLFWLSMCLIYIDHPSIFESGLIFMSNCASRLYEYHFANGSEMKTLVKELLDAREFAEPFLCQVEEVYNVTWSEDNFVSIIVSFISRGLSIPSIRANATECLIGLFKNAYHEYQLFSDAVQFKSYMFLLFLTVDADQFGNILNSVGYDGDMVVMNEQCKIPTIIEEWLCSDMSQSNDALYQGAMIFKNKNVDEPTKFKFLLVMQLLLDREPICLFRFYGAVNTEMRRITSLEHNPKWIPIIFHIMGEVVRYSQFHDFNQCNVTSMNRIRDTGLDIILRSQFVERGQDELKEKFVFDLDYILISKRATTKLIARLACPT</sequence>
<feature type="region of interest" description="Disordered" evidence="3">
    <location>
        <begin position="421"/>
        <end position="510"/>
    </location>
</feature>
<dbReference type="GO" id="GO:0007165">
    <property type="term" value="P:signal transduction"/>
    <property type="evidence" value="ECO:0007669"/>
    <property type="project" value="UniProtKB-ARBA"/>
</dbReference>
<feature type="domain" description="Ras-GAP" evidence="4">
    <location>
        <begin position="1782"/>
        <end position="1971"/>
    </location>
</feature>
<evidence type="ECO:0000313" key="5">
    <source>
        <dbReference type="EMBL" id="SMN19113.1"/>
    </source>
</evidence>
<feature type="compositionally biased region" description="Low complexity" evidence="3">
    <location>
        <begin position="13"/>
        <end position="22"/>
    </location>
</feature>
<evidence type="ECO:0000256" key="1">
    <source>
        <dbReference type="ARBA" id="ARBA00022468"/>
    </source>
</evidence>
<feature type="compositionally biased region" description="Low complexity" evidence="3">
    <location>
        <begin position="421"/>
        <end position="470"/>
    </location>
</feature>
<feature type="region of interest" description="Disordered" evidence="3">
    <location>
        <begin position="1"/>
        <end position="23"/>
    </location>
</feature>
<dbReference type="PROSITE" id="PS00509">
    <property type="entry name" value="RAS_GTPASE_ACTIV_1"/>
    <property type="match status" value="1"/>
</dbReference>
<dbReference type="STRING" id="1789683.A0A1X7R090"/>
<dbReference type="CDD" id="cd05392">
    <property type="entry name" value="RasGAP_Neurofibromin_like"/>
    <property type="match status" value="1"/>
</dbReference>
<dbReference type="InterPro" id="IPR036865">
    <property type="entry name" value="CRAL-TRIO_dom_sf"/>
</dbReference>
<dbReference type="EMBL" id="FXLY01000003">
    <property type="protein sequence ID" value="SMN19113.1"/>
    <property type="molecule type" value="Genomic_DNA"/>
</dbReference>
<dbReference type="PANTHER" id="PTHR10194">
    <property type="entry name" value="RAS GTPASE-ACTIVATING PROTEINS"/>
    <property type="match status" value="1"/>
</dbReference>
<organism evidence="5 6">
    <name type="scientific">Maudiozyma saulgeensis</name>
    <dbReference type="NCBI Taxonomy" id="1789683"/>
    <lineage>
        <taxon>Eukaryota</taxon>
        <taxon>Fungi</taxon>
        <taxon>Dikarya</taxon>
        <taxon>Ascomycota</taxon>
        <taxon>Saccharomycotina</taxon>
        <taxon>Saccharomycetes</taxon>
        <taxon>Saccharomycetales</taxon>
        <taxon>Saccharomycetaceae</taxon>
        <taxon>Maudiozyma</taxon>
    </lineage>
</organism>
<feature type="compositionally biased region" description="Basic and acidic residues" evidence="3">
    <location>
        <begin position="475"/>
        <end position="486"/>
    </location>
</feature>
<reference evidence="5 6" key="1">
    <citation type="submission" date="2017-04" db="EMBL/GenBank/DDBJ databases">
        <authorList>
            <person name="Afonso C.L."/>
            <person name="Miller P.J."/>
            <person name="Scott M.A."/>
            <person name="Spackman E."/>
            <person name="Goraichik I."/>
            <person name="Dimitrov K.M."/>
            <person name="Suarez D.L."/>
            <person name="Swayne D.E."/>
        </authorList>
    </citation>
    <scope>NUCLEOTIDE SEQUENCE [LARGE SCALE GENOMIC DNA]</scope>
</reference>
<keyword evidence="6" id="KW-1185">Reference proteome</keyword>
<feature type="compositionally biased region" description="Polar residues" evidence="3">
    <location>
        <begin position="1"/>
        <end position="12"/>
    </location>
</feature>
<evidence type="ECO:0000256" key="3">
    <source>
        <dbReference type="SAM" id="MobiDB-lite"/>
    </source>
</evidence>
<dbReference type="GO" id="GO:0005096">
    <property type="term" value="F:GTPase activator activity"/>
    <property type="evidence" value="ECO:0007669"/>
    <property type="project" value="UniProtKB-KW"/>
</dbReference>
<keyword evidence="1" id="KW-0343">GTPase activation</keyword>
<evidence type="ECO:0000259" key="4">
    <source>
        <dbReference type="PROSITE" id="PS50018"/>
    </source>
</evidence>
<dbReference type="Pfam" id="PF00616">
    <property type="entry name" value="RasGAP"/>
    <property type="match status" value="1"/>
</dbReference>
<dbReference type="InterPro" id="IPR001936">
    <property type="entry name" value="RasGAP_dom"/>
</dbReference>
<evidence type="ECO:0000313" key="6">
    <source>
        <dbReference type="Proteomes" id="UP000196158"/>
    </source>
</evidence>
<dbReference type="Proteomes" id="UP000196158">
    <property type="component" value="Unassembled WGS sequence"/>
</dbReference>
<dbReference type="SUPFAM" id="SSF48350">
    <property type="entry name" value="GTPase activation domain, GAP"/>
    <property type="match status" value="1"/>
</dbReference>
<proteinExistence type="predicted"/>
<evidence type="ECO:0000256" key="2">
    <source>
        <dbReference type="ARBA" id="ARBA00022553"/>
    </source>
</evidence>
<dbReference type="InterPro" id="IPR039360">
    <property type="entry name" value="Ras_GTPase"/>
</dbReference>
<gene>
    <name evidence="5" type="ORF">KASA_0P02695G</name>
</gene>
<dbReference type="InterPro" id="IPR008936">
    <property type="entry name" value="Rho_GTPase_activation_prot"/>
</dbReference>
<dbReference type="PANTHER" id="PTHR10194:SF142">
    <property type="entry name" value="NEUROFIBROMIN"/>
    <property type="match status" value="1"/>
</dbReference>
<dbReference type="Gene3D" id="3.40.525.10">
    <property type="entry name" value="CRAL-TRIO lipid binding domain"/>
    <property type="match status" value="1"/>
</dbReference>
<dbReference type="OrthoDB" id="28245at2759"/>
<dbReference type="SMART" id="SM00323">
    <property type="entry name" value="RasGAP"/>
    <property type="match status" value="1"/>
</dbReference>
<name>A0A1X7R090_9SACH</name>
<accession>A0A1X7R090</accession>